<feature type="compositionally biased region" description="Basic and acidic residues" evidence="1">
    <location>
        <begin position="39"/>
        <end position="56"/>
    </location>
</feature>
<feature type="compositionally biased region" description="Pro residues" evidence="1">
    <location>
        <begin position="707"/>
        <end position="726"/>
    </location>
</feature>
<feature type="region of interest" description="Disordered" evidence="1">
    <location>
        <begin position="511"/>
        <end position="768"/>
    </location>
</feature>
<evidence type="ECO:0000313" key="3">
    <source>
        <dbReference type="Proteomes" id="UP000481861"/>
    </source>
</evidence>
<accession>A0A7C8I1U9</accession>
<feature type="compositionally biased region" description="Polar residues" evidence="1">
    <location>
        <begin position="315"/>
        <end position="324"/>
    </location>
</feature>
<dbReference type="EMBL" id="JAADJZ010000031">
    <property type="protein sequence ID" value="KAF2865832.1"/>
    <property type="molecule type" value="Genomic_DNA"/>
</dbReference>
<feature type="compositionally biased region" description="Polar residues" evidence="1">
    <location>
        <begin position="730"/>
        <end position="749"/>
    </location>
</feature>
<organism evidence="2 3">
    <name type="scientific">Massariosphaeria phaeospora</name>
    <dbReference type="NCBI Taxonomy" id="100035"/>
    <lineage>
        <taxon>Eukaryota</taxon>
        <taxon>Fungi</taxon>
        <taxon>Dikarya</taxon>
        <taxon>Ascomycota</taxon>
        <taxon>Pezizomycotina</taxon>
        <taxon>Dothideomycetes</taxon>
        <taxon>Pleosporomycetidae</taxon>
        <taxon>Pleosporales</taxon>
        <taxon>Pleosporales incertae sedis</taxon>
        <taxon>Massariosphaeria</taxon>
    </lineage>
</organism>
<feature type="compositionally biased region" description="Polar residues" evidence="1">
    <location>
        <begin position="248"/>
        <end position="261"/>
    </location>
</feature>
<feature type="compositionally biased region" description="Low complexity" evidence="1">
    <location>
        <begin position="28"/>
        <end position="37"/>
    </location>
</feature>
<feature type="compositionally biased region" description="Low complexity" evidence="1">
    <location>
        <begin position="514"/>
        <end position="530"/>
    </location>
</feature>
<gene>
    <name evidence="2" type="ORF">BDV95DRAFT_249183</name>
</gene>
<dbReference type="OrthoDB" id="3798150at2759"/>
<proteinExistence type="predicted"/>
<feature type="compositionally biased region" description="Basic residues" evidence="1">
    <location>
        <begin position="750"/>
        <end position="761"/>
    </location>
</feature>
<feature type="compositionally biased region" description="Basic and acidic residues" evidence="1">
    <location>
        <begin position="327"/>
        <end position="339"/>
    </location>
</feature>
<evidence type="ECO:0000313" key="2">
    <source>
        <dbReference type="EMBL" id="KAF2865832.1"/>
    </source>
</evidence>
<feature type="region of interest" description="Disordered" evidence="1">
    <location>
        <begin position="241"/>
        <end position="437"/>
    </location>
</feature>
<reference evidence="2 3" key="1">
    <citation type="submission" date="2020-01" db="EMBL/GenBank/DDBJ databases">
        <authorList>
            <consortium name="DOE Joint Genome Institute"/>
            <person name="Haridas S."/>
            <person name="Albert R."/>
            <person name="Binder M."/>
            <person name="Bloem J."/>
            <person name="Labutti K."/>
            <person name="Salamov A."/>
            <person name="Andreopoulos B."/>
            <person name="Baker S.E."/>
            <person name="Barry K."/>
            <person name="Bills G."/>
            <person name="Bluhm B.H."/>
            <person name="Cannon C."/>
            <person name="Castanera R."/>
            <person name="Culley D.E."/>
            <person name="Daum C."/>
            <person name="Ezra D."/>
            <person name="Gonzalez J.B."/>
            <person name="Henrissat B."/>
            <person name="Kuo A."/>
            <person name="Liang C."/>
            <person name="Lipzen A."/>
            <person name="Lutzoni F."/>
            <person name="Magnuson J."/>
            <person name="Mondo S."/>
            <person name="Nolan M."/>
            <person name="Ohm R."/>
            <person name="Pangilinan J."/>
            <person name="Park H.-J.H."/>
            <person name="Ramirez L."/>
            <person name="Alfaro M."/>
            <person name="Sun H."/>
            <person name="Tritt A."/>
            <person name="Yoshinaga Y."/>
            <person name="Zwiers L.-H.L."/>
            <person name="Turgeon B.G."/>
            <person name="Goodwin S.B."/>
            <person name="Spatafora J.W."/>
            <person name="Crous P.W."/>
            <person name="Grigoriev I.V."/>
        </authorList>
    </citation>
    <scope>NUCLEOTIDE SEQUENCE [LARGE SCALE GENOMIC DNA]</scope>
    <source>
        <strain evidence="2 3">CBS 611.86</strain>
    </source>
</reference>
<feature type="compositionally biased region" description="Polar residues" evidence="1">
    <location>
        <begin position="544"/>
        <end position="557"/>
    </location>
</feature>
<sequence>MPDIMFSANLYLPESLYPKQPPATERPSSSASSQNASRKYFERKSTQRKSREDDSSARTSTASSRKSSEVNRNDKSSLNTVFSFVDFANSLGGVSKDNEIFVKLIQRVRHDVAEASRLYTSHAVEEYLEAWPDKKTWIDAILLDVQRALNDIGVYVEDVRVTGDDGGAVALKRKFEWVLGHHRKLISRELNLTLCHQSLMATIQVMQTAEMSAHFGGHDPIHEAPGRPWLPGESETVLRSPYSRQKWRTSQRNLSVPSITVSEAEGEDVETKSVSSFLVELPGSTPEDLPHPDNMDLYAPPPKPTTIPEQPKTHASVQQINMTPSPERVEPLDSSEEKTPVMSAEKSGSETPGEKLQFPPAPSQIPLRRSFDQPRPRVSPYHVRPRASLDQVRPRAYSDQVRPGASVRAQPRGPADQMQHMPTVSEKSVERNDSTTSTASFTKVNTMPMLAMRYRPRAVHVPKQLPVKHRSLPSELPYLPTQPSLITELSDWMLPTLARDSFRWTDANGSLDVSTPSTSITSSPTMPNSPASCPETFRPIASLSAETTMRAPTSAPSTAGGISKSAQSFHGVPIEDSPTIGWPSSLTIQSPPTSQPVAAPPLPPRPESKPGNLDNPIPSQPPPVPPRPRRSPDLSANSDAAQKAKPSESSPINTEAAITKPERKAAEDMPSETTPTTVSTFEMSASVKTEITEPEAAPKETSTGQPAPTPSRAPPRVPVTRPPIPAIPSSTSVAADTLTSTTPRSMTSQSKRRAAHARRMRLAYEKDE</sequence>
<feature type="region of interest" description="Disordered" evidence="1">
    <location>
        <begin position="15"/>
        <end position="72"/>
    </location>
</feature>
<dbReference type="Proteomes" id="UP000481861">
    <property type="component" value="Unassembled WGS sequence"/>
</dbReference>
<name>A0A7C8I1U9_9PLEO</name>
<evidence type="ECO:0000256" key="1">
    <source>
        <dbReference type="SAM" id="MobiDB-lite"/>
    </source>
</evidence>
<protein>
    <submittedName>
        <fullName evidence="2">Uncharacterized protein</fullName>
    </submittedName>
</protein>
<dbReference type="AlphaFoldDB" id="A0A7C8I1U9"/>
<feature type="compositionally biased region" description="Polar residues" evidence="1">
    <location>
        <begin position="671"/>
        <end position="689"/>
    </location>
</feature>
<keyword evidence="3" id="KW-1185">Reference proteome</keyword>
<comment type="caution">
    <text evidence="2">The sequence shown here is derived from an EMBL/GenBank/DDBJ whole genome shotgun (WGS) entry which is preliminary data.</text>
</comment>